<keyword evidence="2" id="KW-1185">Reference proteome</keyword>
<proteinExistence type="predicted"/>
<gene>
    <name evidence="1" type="ORF">GWI33_019069</name>
</gene>
<comment type="caution">
    <text evidence="1">The sequence shown here is derived from an EMBL/GenBank/DDBJ whole genome shotgun (WGS) entry which is preliminary data.</text>
</comment>
<dbReference type="Proteomes" id="UP000625711">
    <property type="component" value="Unassembled WGS sequence"/>
</dbReference>
<dbReference type="EMBL" id="JAACXV010014395">
    <property type="protein sequence ID" value="KAF7267731.1"/>
    <property type="molecule type" value="Genomic_DNA"/>
</dbReference>
<organism evidence="1 2">
    <name type="scientific">Rhynchophorus ferrugineus</name>
    <name type="common">Red palm weevil</name>
    <name type="synonym">Curculio ferrugineus</name>
    <dbReference type="NCBI Taxonomy" id="354439"/>
    <lineage>
        <taxon>Eukaryota</taxon>
        <taxon>Metazoa</taxon>
        <taxon>Ecdysozoa</taxon>
        <taxon>Arthropoda</taxon>
        <taxon>Hexapoda</taxon>
        <taxon>Insecta</taxon>
        <taxon>Pterygota</taxon>
        <taxon>Neoptera</taxon>
        <taxon>Endopterygota</taxon>
        <taxon>Coleoptera</taxon>
        <taxon>Polyphaga</taxon>
        <taxon>Cucujiformia</taxon>
        <taxon>Curculionidae</taxon>
        <taxon>Dryophthorinae</taxon>
        <taxon>Rhynchophorus</taxon>
    </lineage>
</organism>
<name>A0A834M0U4_RHYFE</name>
<protein>
    <submittedName>
        <fullName evidence="1">Uncharacterized protein</fullName>
    </submittedName>
</protein>
<evidence type="ECO:0000313" key="1">
    <source>
        <dbReference type="EMBL" id="KAF7267731.1"/>
    </source>
</evidence>
<sequence length="108" mass="12213">MCTQTCICIVNISRLYKKRDIVTAVCLLNQAGTTLKANKDIKKKHFADMLGGKSLFDRKDIYWSTTTLEKVGYICRSGSSENGTLADFIDPIHQQQGSFQSRFSNRKD</sequence>
<dbReference type="AlphaFoldDB" id="A0A834M0U4"/>
<reference evidence="1" key="1">
    <citation type="submission" date="2020-08" db="EMBL/GenBank/DDBJ databases">
        <title>Genome sequencing and assembly of the red palm weevil Rhynchophorus ferrugineus.</title>
        <authorList>
            <person name="Dias G.B."/>
            <person name="Bergman C.M."/>
            <person name="Manee M."/>
        </authorList>
    </citation>
    <scope>NUCLEOTIDE SEQUENCE</scope>
    <source>
        <strain evidence="1">AA-2017</strain>
        <tissue evidence="1">Whole larva</tissue>
    </source>
</reference>
<accession>A0A834M0U4</accession>
<evidence type="ECO:0000313" key="2">
    <source>
        <dbReference type="Proteomes" id="UP000625711"/>
    </source>
</evidence>